<evidence type="ECO:0000256" key="1">
    <source>
        <dbReference type="SAM" id="MobiDB-lite"/>
    </source>
</evidence>
<comment type="caution">
    <text evidence="4">The sequence shown here is derived from an EMBL/GenBank/DDBJ whole genome shotgun (WGS) entry which is preliminary data.</text>
</comment>
<feature type="region of interest" description="Disordered" evidence="1">
    <location>
        <begin position="45"/>
        <end position="130"/>
    </location>
</feature>
<dbReference type="Proteomes" id="UP001652409">
    <property type="component" value="Unassembled WGS sequence"/>
</dbReference>
<sequence length="820" mass="84737">MKKKQLLAFMMAGALSVSAVPYSAFAEEGAAAVSIDETAVAAEAPATDPAAAANTEGQATGDALSAAPAATEAPAADQAAATDTTQTDNTVTETPAQTDPNAQAGTDVQPTEDPAVPDTTQNPDNTQDTDSIQDAVQDIKEDNTAVDTANDGTNGGTTVDESLPVHVIDPADGKTISATYNTLQEAIDGIADGSSTKDQPVKIILKQNIEINAAVAVGNKHVIIAAGEADLTVKRAADYTGDLFTVDEGSLQFAAGVKDDSTVCKLTVDGGQAENVTGALVHIMKPAGTFGLQSGVTLQNNKTNAAGSAILNENGGTIVLTGGTIIGNVSTYTEADKAAGGAIYSTGLITVAASKDAAGTASPATILIKDNTRTDGSAGNIVLNGAGAYVQMQSTVQNSEIHITSTAGLAQNQPLVVSAADVSGAQVVTPADMIASAAQMTYDDANYKLQSDPNTGAAYLTSATPVPTAIPVPTATPIPTVDPKPSDVPTATATPTPTQAVKKMKLSNKQNIKWTGREKAMFKFTADKNGRYYIAWNQDKSKIPSFKVSDAVSSFAADQTVTVNVPNITAEDGKDVYVYLFAVDDNNVKATPLRYTLKASARPAAAVVTREPIVPNVTESIVQGLDKALEFYPNQFYKFTVIGAGTASTAEQVKSPVEGDVQWRPIYWSTSKNPSAKNQNKEWQIGAKNGIKEAKTFKLYVFFQKYVYNGKEWQASDTVQSAAYTFRSAEITFEPSGTPSGTPSAGSGGYYGGGETGEDTDGDGGSDAASRDGDDSDTGSTSSASNASTADNSPIGAMVSLAALSLLAGGYVIVRRRKRA</sequence>
<feature type="region of interest" description="Disordered" evidence="1">
    <location>
        <begin position="732"/>
        <end position="791"/>
    </location>
</feature>
<feature type="compositionally biased region" description="Low complexity" evidence="1">
    <location>
        <begin position="778"/>
        <end position="791"/>
    </location>
</feature>
<evidence type="ECO:0000313" key="5">
    <source>
        <dbReference type="Proteomes" id="UP001652409"/>
    </source>
</evidence>
<name>A0ABT2TSV9_9FIRM</name>
<keyword evidence="2" id="KW-0472">Membrane</keyword>
<feature type="compositionally biased region" description="Low complexity" evidence="1">
    <location>
        <begin position="117"/>
        <end position="130"/>
    </location>
</feature>
<feature type="transmembrane region" description="Helical" evidence="2">
    <location>
        <begin position="795"/>
        <end position="814"/>
    </location>
</feature>
<keyword evidence="4" id="KW-0689">Ribosomal protein</keyword>
<feature type="region of interest" description="Disordered" evidence="1">
    <location>
        <begin position="476"/>
        <end position="496"/>
    </location>
</feature>
<organism evidence="4 5">
    <name type="scientific">Blautia ammoniilytica</name>
    <dbReference type="NCBI Taxonomy" id="2981782"/>
    <lineage>
        <taxon>Bacteria</taxon>
        <taxon>Bacillati</taxon>
        <taxon>Bacillota</taxon>
        <taxon>Clostridia</taxon>
        <taxon>Lachnospirales</taxon>
        <taxon>Lachnospiraceae</taxon>
        <taxon>Blautia</taxon>
    </lineage>
</organism>
<evidence type="ECO:0000313" key="4">
    <source>
        <dbReference type="EMBL" id="MCU6764846.1"/>
    </source>
</evidence>
<feature type="compositionally biased region" description="Polar residues" evidence="1">
    <location>
        <begin position="96"/>
        <end position="109"/>
    </location>
</feature>
<proteinExistence type="predicted"/>
<dbReference type="EMBL" id="JAOQJL010000008">
    <property type="protein sequence ID" value="MCU6764846.1"/>
    <property type="molecule type" value="Genomic_DNA"/>
</dbReference>
<protein>
    <submittedName>
        <fullName evidence="4">60S ribosomal protein L29</fullName>
    </submittedName>
</protein>
<feature type="compositionally biased region" description="Gly residues" evidence="1">
    <location>
        <begin position="746"/>
        <end position="755"/>
    </location>
</feature>
<keyword evidence="2" id="KW-1133">Transmembrane helix</keyword>
<dbReference type="RefSeq" id="WP_158420933.1">
    <property type="nucleotide sequence ID" value="NZ_JAOQJL010000008.1"/>
</dbReference>
<feature type="signal peptide" evidence="3">
    <location>
        <begin position="1"/>
        <end position="26"/>
    </location>
</feature>
<dbReference type="InterPro" id="IPR011050">
    <property type="entry name" value="Pectin_lyase_fold/virulence"/>
</dbReference>
<keyword evidence="2" id="KW-0812">Transmembrane</keyword>
<reference evidence="4 5" key="1">
    <citation type="journal article" date="2021" name="ISME Commun">
        <title>Automated analysis of genomic sequences facilitates high-throughput and comprehensive description of bacteria.</title>
        <authorList>
            <person name="Hitch T.C.A."/>
        </authorList>
    </citation>
    <scope>NUCLEOTIDE SEQUENCE [LARGE SCALE GENOMIC DNA]</scope>
    <source>
        <strain evidence="4 5">Sanger_23</strain>
    </source>
</reference>
<keyword evidence="5" id="KW-1185">Reference proteome</keyword>
<keyword evidence="3" id="KW-0732">Signal</keyword>
<accession>A0ABT2TSV9</accession>
<evidence type="ECO:0000256" key="2">
    <source>
        <dbReference type="SAM" id="Phobius"/>
    </source>
</evidence>
<evidence type="ECO:0000256" key="3">
    <source>
        <dbReference type="SAM" id="SignalP"/>
    </source>
</evidence>
<keyword evidence="4" id="KW-0687">Ribonucleoprotein</keyword>
<gene>
    <name evidence="4" type="ORF">OCV61_05385</name>
</gene>
<dbReference type="GO" id="GO:0005840">
    <property type="term" value="C:ribosome"/>
    <property type="evidence" value="ECO:0007669"/>
    <property type="project" value="UniProtKB-KW"/>
</dbReference>
<feature type="compositionally biased region" description="Low complexity" evidence="1">
    <location>
        <begin position="66"/>
        <end position="95"/>
    </location>
</feature>
<dbReference type="SUPFAM" id="SSF51126">
    <property type="entry name" value="Pectin lyase-like"/>
    <property type="match status" value="1"/>
</dbReference>
<feature type="compositionally biased region" description="Low complexity" evidence="1">
    <location>
        <begin position="736"/>
        <end position="745"/>
    </location>
</feature>
<feature type="chain" id="PRO_5046546881" evidence="3">
    <location>
        <begin position="27"/>
        <end position="820"/>
    </location>
</feature>